<keyword evidence="3" id="KW-1185">Reference proteome</keyword>
<dbReference type="EMBL" id="JAJADR010000004">
    <property type="protein sequence ID" value="MCB2409306.1"/>
    <property type="molecule type" value="Genomic_DNA"/>
</dbReference>
<gene>
    <name evidence="2" type="ORF">LGH74_15040</name>
</gene>
<protein>
    <submittedName>
        <fullName evidence="2">Lipocalin family protein</fullName>
    </submittedName>
</protein>
<comment type="caution">
    <text evidence="2">The sequence shown here is derived from an EMBL/GenBank/DDBJ whole genome shotgun (WGS) entry which is preliminary data.</text>
</comment>
<feature type="domain" description="Lipocalin-like" evidence="1">
    <location>
        <begin position="34"/>
        <end position="133"/>
    </location>
</feature>
<dbReference type="PROSITE" id="PS51257">
    <property type="entry name" value="PROKAR_LIPOPROTEIN"/>
    <property type="match status" value="1"/>
</dbReference>
<dbReference type="Proteomes" id="UP001165296">
    <property type="component" value="Unassembled WGS sequence"/>
</dbReference>
<name>A0ABS8AV84_9BACT</name>
<dbReference type="InterPro" id="IPR024311">
    <property type="entry name" value="Lipocalin-like"/>
</dbReference>
<evidence type="ECO:0000313" key="3">
    <source>
        <dbReference type="Proteomes" id="UP001165296"/>
    </source>
</evidence>
<reference evidence="2" key="1">
    <citation type="submission" date="2021-10" db="EMBL/GenBank/DDBJ databases">
        <authorList>
            <person name="Dean J.D."/>
            <person name="Kim M.K."/>
            <person name="Newey C.N."/>
            <person name="Stoker T.S."/>
            <person name="Thompson D.W."/>
            <person name="Grose J.H."/>
        </authorList>
    </citation>
    <scope>NUCLEOTIDE SEQUENCE</scope>
    <source>
        <strain evidence="2">BT178</strain>
    </source>
</reference>
<dbReference type="RefSeq" id="WP_226176914.1">
    <property type="nucleotide sequence ID" value="NZ_JAJADR010000004.1"/>
</dbReference>
<organism evidence="2 3">
    <name type="scientific">Hymenobacter lucidus</name>
    <dbReference type="NCBI Taxonomy" id="2880930"/>
    <lineage>
        <taxon>Bacteria</taxon>
        <taxon>Pseudomonadati</taxon>
        <taxon>Bacteroidota</taxon>
        <taxon>Cytophagia</taxon>
        <taxon>Cytophagales</taxon>
        <taxon>Hymenobacteraceae</taxon>
        <taxon>Hymenobacter</taxon>
    </lineage>
</organism>
<dbReference type="Pfam" id="PF13648">
    <property type="entry name" value="Lipocalin_4"/>
    <property type="match status" value="1"/>
</dbReference>
<proteinExistence type="predicted"/>
<evidence type="ECO:0000313" key="2">
    <source>
        <dbReference type="EMBL" id="MCB2409306.1"/>
    </source>
</evidence>
<sequence length="153" mass="16412">MQRSSLIVLSLLLVGSLGSCKKDEVESKAGTLTGKKWQVTAATVTYTGSQTGTEDAYKTLEACEKDNYIVFNSNKSLEVNEGKNVCADSEQMAMGTWDINSDQTKIYINSPELGGSAAVQMDIAELSSSKLVLKNTIVQPDLTAVTTTTFTAQ</sequence>
<accession>A0ABS8AV84</accession>
<evidence type="ECO:0000259" key="1">
    <source>
        <dbReference type="Pfam" id="PF13648"/>
    </source>
</evidence>